<name>A0A1W0WID5_HYPEX</name>
<dbReference type="OrthoDB" id="10038125at2759"/>
<dbReference type="EMBL" id="MTYJ01000096">
    <property type="protein sequence ID" value="OQV14932.1"/>
    <property type="molecule type" value="Genomic_DNA"/>
</dbReference>
<comment type="caution">
    <text evidence="1">The sequence shown here is derived from an EMBL/GenBank/DDBJ whole genome shotgun (WGS) entry which is preliminary data.</text>
</comment>
<gene>
    <name evidence="1" type="ORF">BV898_10833</name>
</gene>
<protein>
    <submittedName>
        <fullName evidence="1">Uncharacterized protein</fullName>
    </submittedName>
</protein>
<evidence type="ECO:0000313" key="2">
    <source>
        <dbReference type="Proteomes" id="UP000192578"/>
    </source>
</evidence>
<evidence type="ECO:0000313" key="1">
    <source>
        <dbReference type="EMBL" id="OQV14932.1"/>
    </source>
</evidence>
<dbReference type="AlphaFoldDB" id="A0A1W0WID5"/>
<organism evidence="1 2">
    <name type="scientific">Hypsibius exemplaris</name>
    <name type="common">Freshwater tardigrade</name>
    <dbReference type="NCBI Taxonomy" id="2072580"/>
    <lineage>
        <taxon>Eukaryota</taxon>
        <taxon>Metazoa</taxon>
        <taxon>Ecdysozoa</taxon>
        <taxon>Tardigrada</taxon>
        <taxon>Eutardigrada</taxon>
        <taxon>Parachela</taxon>
        <taxon>Hypsibioidea</taxon>
        <taxon>Hypsibiidae</taxon>
        <taxon>Hypsibius</taxon>
    </lineage>
</organism>
<keyword evidence="2" id="KW-1185">Reference proteome</keyword>
<accession>A0A1W0WID5</accession>
<proteinExistence type="predicted"/>
<reference evidence="2" key="1">
    <citation type="submission" date="2017-01" db="EMBL/GenBank/DDBJ databases">
        <title>Comparative genomics of anhydrobiosis in the tardigrade Hypsibius dujardini.</title>
        <authorList>
            <person name="Yoshida Y."/>
            <person name="Koutsovoulos G."/>
            <person name="Laetsch D."/>
            <person name="Stevens L."/>
            <person name="Kumar S."/>
            <person name="Horikawa D."/>
            <person name="Ishino K."/>
            <person name="Komine S."/>
            <person name="Tomita M."/>
            <person name="Blaxter M."/>
            <person name="Arakawa K."/>
        </authorList>
    </citation>
    <scope>NUCLEOTIDE SEQUENCE [LARGE SCALE GENOMIC DNA]</scope>
    <source>
        <strain evidence="2">Z151</strain>
    </source>
</reference>
<sequence>MALSYRSLSLIGGLISIVFITVVYATNRYYGTYLSYGSGDTIIQTFHAHSGPSGSERKWHVECLDGEAVAGIQDWVNDYQKIEVLWCKFMFPYKPPTNGLYPFYPNCHIRNYTAQFFCFSPGAFSLTVNTFITGIWDNELQFFVGRRGLDDSNIYKCCKAPSGYYLDYTSCYYMPTHDQYWEYYDSIQHIITYCASGYVMTGLSKKFNPFDLEWHIDWIQCCRIGFLSGVVFPAAVRNPPNTTILSRVARSVGAEDGDLANFIQRSDPLFKSAKQSTANAPNDFQFELSHSDRSRIAGY</sequence>
<dbReference type="Proteomes" id="UP000192578">
    <property type="component" value="Unassembled WGS sequence"/>
</dbReference>